<comment type="caution">
    <text evidence="2">The sequence shown here is derived from an EMBL/GenBank/DDBJ whole genome shotgun (WGS) entry which is preliminary data.</text>
</comment>
<proteinExistence type="predicted"/>
<protein>
    <submittedName>
        <fullName evidence="2">Uncharacterized protein</fullName>
    </submittedName>
</protein>
<dbReference type="EMBL" id="JARJCW010000186">
    <property type="protein sequence ID" value="KAJ7187689.1"/>
    <property type="molecule type" value="Genomic_DNA"/>
</dbReference>
<reference evidence="2" key="1">
    <citation type="submission" date="2023-03" db="EMBL/GenBank/DDBJ databases">
        <title>Massive genome expansion in bonnet fungi (Mycena s.s.) driven by repeated elements and novel gene families across ecological guilds.</title>
        <authorList>
            <consortium name="Lawrence Berkeley National Laboratory"/>
            <person name="Harder C.B."/>
            <person name="Miyauchi S."/>
            <person name="Viragh M."/>
            <person name="Kuo A."/>
            <person name="Thoen E."/>
            <person name="Andreopoulos B."/>
            <person name="Lu D."/>
            <person name="Skrede I."/>
            <person name="Drula E."/>
            <person name="Henrissat B."/>
            <person name="Morin E."/>
            <person name="Kohler A."/>
            <person name="Barry K."/>
            <person name="LaButti K."/>
            <person name="Morin E."/>
            <person name="Salamov A."/>
            <person name="Lipzen A."/>
            <person name="Mereny Z."/>
            <person name="Hegedus B."/>
            <person name="Baldrian P."/>
            <person name="Stursova M."/>
            <person name="Weitz H."/>
            <person name="Taylor A."/>
            <person name="Grigoriev I.V."/>
            <person name="Nagy L.G."/>
            <person name="Martin F."/>
            <person name="Kauserud H."/>
        </authorList>
    </citation>
    <scope>NUCLEOTIDE SEQUENCE</scope>
    <source>
        <strain evidence="2">9144</strain>
    </source>
</reference>
<gene>
    <name evidence="2" type="ORF">GGX14DRAFT_408978</name>
</gene>
<organism evidence="2 3">
    <name type="scientific">Mycena pura</name>
    <dbReference type="NCBI Taxonomy" id="153505"/>
    <lineage>
        <taxon>Eukaryota</taxon>
        <taxon>Fungi</taxon>
        <taxon>Dikarya</taxon>
        <taxon>Basidiomycota</taxon>
        <taxon>Agaricomycotina</taxon>
        <taxon>Agaricomycetes</taxon>
        <taxon>Agaricomycetidae</taxon>
        <taxon>Agaricales</taxon>
        <taxon>Marasmiineae</taxon>
        <taxon>Mycenaceae</taxon>
        <taxon>Mycena</taxon>
    </lineage>
</organism>
<dbReference type="Proteomes" id="UP001219525">
    <property type="component" value="Unassembled WGS sequence"/>
</dbReference>
<evidence type="ECO:0000313" key="3">
    <source>
        <dbReference type="Proteomes" id="UP001219525"/>
    </source>
</evidence>
<evidence type="ECO:0000313" key="2">
    <source>
        <dbReference type="EMBL" id="KAJ7187689.1"/>
    </source>
</evidence>
<dbReference type="AlphaFoldDB" id="A0AAD6XXA0"/>
<feature type="region of interest" description="Disordered" evidence="1">
    <location>
        <begin position="108"/>
        <end position="133"/>
    </location>
</feature>
<evidence type="ECO:0000256" key="1">
    <source>
        <dbReference type="SAM" id="MobiDB-lite"/>
    </source>
</evidence>
<sequence length="133" mass="14512">MAQKAIFACAAQCTAAVSRNAEFDVIKINSGFPAHPEDIWKTAHWEGGVEKKGNYGIQIASDFDLILWAWLPQPIFEIPSSNVWVTGHSQFELTETVQYCLADLEAESTQLSSDSGREPNNESAGPLPGAEES</sequence>
<keyword evidence="3" id="KW-1185">Reference proteome</keyword>
<accession>A0AAD6XXA0</accession>
<name>A0AAD6XXA0_9AGAR</name>